<dbReference type="AlphaFoldDB" id="A0A699XS99"/>
<organism evidence="1">
    <name type="scientific">Tanacetum cinerariifolium</name>
    <name type="common">Dalmatian daisy</name>
    <name type="synonym">Chrysanthemum cinerariifolium</name>
    <dbReference type="NCBI Taxonomy" id="118510"/>
    <lineage>
        <taxon>Eukaryota</taxon>
        <taxon>Viridiplantae</taxon>
        <taxon>Streptophyta</taxon>
        <taxon>Embryophyta</taxon>
        <taxon>Tracheophyta</taxon>
        <taxon>Spermatophyta</taxon>
        <taxon>Magnoliopsida</taxon>
        <taxon>eudicotyledons</taxon>
        <taxon>Gunneridae</taxon>
        <taxon>Pentapetalae</taxon>
        <taxon>asterids</taxon>
        <taxon>campanulids</taxon>
        <taxon>Asterales</taxon>
        <taxon>Asteraceae</taxon>
        <taxon>Asteroideae</taxon>
        <taxon>Anthemideae</taxon>
        <taxon>Anthemidinae</taxon>
        <taxon>Tanacetum</taxon>
    </lineage>
</organism>
<accession>A0A699XS99</accession>
<gene>
    <name evidence="1" type="ORF">Tci_934784</name>
</gene>
<protein>
    <submittedName>
        <fullName evidence="1">Uncharacterized protein</fullName>
    </submittedName>
</protein>
<sequence length="34" mass="3562">DDACCRLAIKMHFALTSSISSRSAAAAIRSYSSA</sequence>
<feature type="non-terminal residue" evidence="1">
    <location>
        <position position="1"/>
    </location>
</feature>
<proteinExistence type="predicted"/>
<reference evidence="1" key="1">
    <citation type="journal article" date="2019" name="Sci. Rep.">
        <title>Draft genome of Tanacetum cinerariifolium, the natural source of mosquito coil.</title>
        <authorList>
            <person name="Yamashiro T."/>
            <person name="Shiraishi A."/>
            <person name="Satake H."/>
            <person name="Nakayama K."/>
        </authorList>
    </citation>
    <scope>NUCLEOTIDE SEQUENCE</scope>
</reference>
<dbReference type="EMBL" id="BKCJ011945272">
    <property type="protein sequence ID" value="GFD62815.1"/>
    <property type="molecule type" value="Genomic_DNA"/>
</dbReference>
<evidence type="ECO:0000313" key="1">
    <source>
        <dbReference type="EMBL" id="GFD62815.1"/>
    </source>
</evidence>
<comment type="caution">
    <text evidence="1">The sequence shown here is derived from an EMBL/GenBank/DDBJ whole genome shotgun (WGS) entry which is preliminary data.</text>
</comment>
<name>A0A699XS99_TANCI</name>